<gene>
    <name evidence="1" type="ORF">LOK49_LG07G02399</name>
</gene>
<accession>A0ACC0H855</accession>
<protein>
    <submittedName>
        <fullName evidence="1">Uncharacterized protein</fullName>
    </submittedName>
</protein>
<evidence type="ECO:0000313" key="1">
    <source>
        <dbReference type="EMBL" id="KAI8009007.1"/>
    </source>
</evidence>
<dbReference type="Proteomes" id="UP001060215">
    <property type="component" value="Chromosome 7"/>
</dbReference>
<proteinExistence type="predicted"/>
<evidence type="ECO:0000313" key="2">
    <source>
        <dbReference type="Proteomes" id="UP001060215"/>
    </source>
</evidence>
<organism evidence="1 2">
    <name type="scientific">Camellia lanceoleosa</name>
    <dbReference type="NCBI Taxonomy" id="1840588"/>
    <lineage>
        <taxon>Eukaryota</taxon>
        <taxon>Viridiplantae</taxon>
        <taxon>Streptophyta</taxon>
        <taxon>Embryophyta</taxon>
        <taxon>Tracheophyta</taxon>
        <taxon>Spermatophyta</taxon>
        <taxon>Magnoliopsida</taxon>
        <taxon>eudicotyledons</taxon>
        <taxon>Gunneridae</taxon>
        <taxon>Pentapetalae</taxon>
        <taxon>asterids</taxon>
        <taxon>Ericales</taxon>
        <taxon>Theaceae</taxon>
        <taxon>Camellia</taxon>
    </lineage>
</organism>
<dbReference type="EMBL" id="CM045764">
    <property type="protein sequence ID" value="KAI8009007.1"/>
    <property type="molecule type" value="Genomic_DNA"/>
</dbReference>
<keyword evidence="2" id="KW-1185">Reference proteome</keyword>
<sequence>MLSFCKEEAKLQSLYATNSPIFPLTTTPPLSLQSPTPLHPKTKNTLNPSNSNPIPFSLLSRSLLFRASAAFDNLDEQSTELSETEAESETEQEEEDEDDEQTEAQLAEAARLFVGNLPYAMTSSKLAQVFGEAR</sequence>
<reference evidence="1 2" key="1">
    <citation type="journal article" date="2022" name="Plant J.">
        <title>Chromosome-level genome of Camellia lanceoleosa provides a valuable resource for understanding genome evolution and self-incompatibility.</title>
        <authorList>
            <person name="Gong W."/>
            <person name="Xiao S."/>
            <person name="Wang L."/>
            <person name="Liao Z."/>
            <person name="Chang Y."/>
            <person name="Mo W."/>
            <person name="Hu G."/>
            <person name="Li W."/>
            <person name="Zhao G."/>
            <person name="Zhu H."/>
            <person name="Hu X."/>
            <person name="Ji K."/>
            <person name="Xiang X."/>
            <person name="Song Q."/>
            <person name="Yuan D."/>
            <person name="Jin S."/>
            <person name="Zhang L."/>
        </authorList>
    </citation>
    <scope>NUCLEOTIDE SEQUENCE [LARGE SCALE GENOMIC DNA]</scope>
    <source>
        <strain evidence="1">SQ_2022a</strain>
    </source>
</reference>
<name>A0ACC0H855_9ERIC</name>
<comment type="caution">
    <text evidence="1">The sequence shown here is derived from an EMBL/GenBank/DDBJ whole genome shotgun (WGS) entry which is preliminary data.</text>
</comment>